<dbReference type="SMART" id="SM00487">
    <property type="entry name" value="DEXDc"/>
    <property type="match status" value="1"/>
</dbReference>
<evidence type="ECO:0000256" key="4">
    <source>
        <dbReference type="ARBA" id="ARBA00022741"/>
    </source>
</evidence>
<gene>
    <name evidence="13 18" type="primary">uvrB</name>
    <name evidence="18" type="ORF">ACFOW3_28805</name>
</gene>
<dbReference type="SMART" id="SM00490">
    <property type="entry name" value="HELICc"/>
    <property type="match status" value="1"/>
</dbReference>
<proteinExistence type="inferred from homology"/>
<evidence type="ECO:0000259" key="15">
    <source>
        <dbReference type="PROSITE" id="PS50151"/>
    </source>
</evidence>
<dbReference type="Pfam" id="PF02151">
    <property type="entry name" value="UVR"/>
    <property type="match status" value="1"/>
</dbReference>
<feature type="domain" description="UVR" evidence="15">
    <location>
        <begin position="649"/>
        <end position="684"/>
    </location>
</feature>
<dbReference type="SUPFAM" id="SSF52540">
    <property type="entry name" value="P-loop containing nucleoside triphosphate hydrolases"/>
    <property type="match status" value="2"/>
</dbReference>
<evidence type="ECO:0000256" key="6">
    <source>
        <dbReference type="ARBA" id="ARBA00022769"/>
    </source>
</evidence>
<comment type="subcellular location">
    <subcellularLocation>
        <location evidence="1 13 14">Cytoplasm</location>
    </subcellularLocation>
</comment>
<dbReference type="Gene3D" id="3.40.50.300">
    <property type="entry name" value="P-loop containing nucleotide triphosphate hydrolases"/>
    <property type="match status" value="3"/>
</dbReference>
<evidence type="ECO:0000259" key="16">
    <source>
        <dbReference type="PROSITE" id="PS51192"/>
    </source>
</evidence>
<evidence type="ECO:0000256" key="14">
    <source>
        <dbReference type="RuleBase" id="RU003587"/>
    </source>
</evidence>
<dbReference type="CDD" id="cd17916">
    <property type="entry name" value="DEXHc_UvrB"/>
    <property type="match status" value="1"/>
</dbReference>
<keyword evidence="19" id="KW-1185">Reference proteome</keyword>
<dbReference type="Proteomes" id="UP001595693">
    <property type="component" value="Unassembled WGS sequence"/>
</dbReference>
<dbReference type="NCBIfam" id="TIGR00631">
    <property type="entry name" value="uvrb"/>
    <property type="match status" value="1"/>
</dbReference>
<evidence type="ECO:0000259" key="17">
    <source>
        <dbReference type="PROSITE" id="PS51194"/>
    </source>
</evidence>
<dbReference type="PROSITE" id="PS51194">
    <property type="entry name" value="HELICASE_CTER"/>
    <property type="match status" value="1"/>
</dbReference>
<dbReference type="NCBIfam" id="NF003673">
    <property type="entry name" value="PRK05298.1"/>
    <property type="match status" value="1"/>
</dbReference>
<evidence type="ECO:0000256" key="9">
    <source>
        <dbReference type="ARBA" id="ARBA00023204"/>
    </source>
</evidence>
<evidence type="ECO:0000256" key="7">
    <source>
        <dbReference type="ARBA" id="ARBA00022840"/>
    </source>
</evidence>
<comment type="domain">
    <text evidence="13">The beta-hairpin motif is involved in DNA binding.</text>
</comment>
<evidence type="ECO:0000256" key="12">
    <source>
        <dbReference type="ARBA" id="ARBA00029504"/>
    </source>
</evidence>
<dbReference type="InterPro" id="IPR036876">
    <property type="entry name" value="UVR_dom_sf"/>
</dbReference>
<evidence type="ECO:0000256" key="11">
    <source>
        <dbReference type="ARBA" id="ARBA00026033"/>
    </source>
</evidence>
<feature type="domain" description="Helicase C-terminal" evidence="17">
    <location>
        <begin position="449"/>
        <end position="615"/>
    </location>
</feature>
<feature type="domain" description="Helicase ATP-binding" evidence="16">
    <location>
        <begin position="45"/>
        <end position="179"/>
    </location>
</feature>
<dbReference type="RefSeq" id="WP_055395860.1">
    <property type="nucleotide sequence ID" value="NZ_JAMXAX010000051.1"/>
</dbReference>
<dbReference type="PANTHER" id="PTHR24029:SF0">
    <property type="entry name" value="UVRABC SYSTEM PROTEIN B"/>
    <property type="match status" value="1"/>
</dbReference>
<reference evidence="19" key="1">
    <citation type="journal article" date="2019" name="Int. J. Syst. Evol. Microbiol.">
        <title>The Global Catalogue of Microorganisms (GCM) 10K type strain sequencing project: providing services to taxonomists for standard genome sequencing and annotation.</title>
        <authorList>
            <consortium name="The Broad Institute Genomics Platform"/>
            <consortium name="The Broad Institute Genome Sequencing Center for Infectious Disease"/>
            <person name="Wu L."/>
            <person name="Ma J."/>
        </authorList>
    </citation>
    <scope>NUCLEOTIDE SEQUENCE [LARGE SCALE GENOMIC DNA]</scope>
    <source>
        <strain evidence="19">CCUG 2113</strain>
    </source>
</reference>
<dbReference type="PROSITE" id="PS51192">
    <property type="entry name" value="HELICASE_ATP_BIND_1"/>
    <property type="match status" value="1"/>
</dbReference>
<organism evidence="18 19">
    <name type="scientific">Acidovorax facilis</name>
    <dbReference type="NCBI Taxonomy" id="12917"/>
    <lineage>
        <taxon>Bacteria</taxon>
        <taxon>Pseudomonadati</taxon>
        <taxon>Pseudomonadota</taxon>
        <taxon>Betaproteobacteria</taxon>
        <taxon>Burkholderiales</taxon>
        <taxon>Comamonadaceae</taxon>
        <taxon>Acidovorax</taxon>
    </lineage>
</organism>
<comment type="function">
    <text evidence="13">The UvrABC repair system catalyzes the recognition and processing of DNA lesions. A damage recognition complex composed of 2 UvrA and 2 UvrB subunits scans DNA for abnormalities. Upon binding of the UvrA(2)B(2) complex to a putative damaged site, the DNA wraps around one UvrB monomer. DNA wrap is dependent on ATP binding by UvrB and probably causes local melting of the DNA helix, facilitating insertion of UvrB beta-hairpin between the DNA strands. Then UvrB probes one DNA strand for the presence of a lesion. If a lesion is found the UvrA subunits dissociate and the UvrB-DNA preincision complex is formed. This complex is subsequently bound by UvrC and the second UvrB is released. If no lesion is found, the DNA wraps around the other UvrB subunit that will check the other stand for damage.</text>
</comment>
<evidence type="ECO:0000256" key="13">
    <source>
        <dbReference type="HAMAP-Rule" id="MF_00204"/>
    </source>
</evidence>
<keyword evidence="7 13" id="KW-0067">ATP-binding</keyword>
<evidence type="ECO:0000256" key="1">
    <source>
        <dbReference type="ARBA" id="ARBA00004496"/>
    </source>
</evidence>
<dbReference type="Pfam" id="PF04851">
    <property type="entry name" value="ResIII"/>
    <property type="match status" value="1"/>
</dbReference>
<dbReference type="HAMAP" id="MF_00204">
    <property type="entry name" value="UvrB"/>
    <property type="match status" value="1"/>
</dbReference>
<keyword evidence="8 13" id="KW-0267">Excision nuclease</keyword>
<dbReference type="InterPro" id="IPR024759">
    <property type="entry name" value="UvrB_YAD/RRR_dom"/>
</dbReference>
<dbReference type="PANTHER" id="PTHR24029">
    <property type="entry name" value="UVRABC SYSTEM PROTEIN B"/>
    <property type="match status" value="1"/>
</dbReference>
<evidence type="ECO:0000256" key="2">
    <source>
        <dbReference type="ARBA" id="ARBA00008533"/>
    </source>
</evidence>
<dbReference type="Gene3D" id="6.10.140.240">
    <property type="match status" value="1"/>
</dbReference>
<dbReference type="Pfam" id="PF00271">
    <property type="entry name" value="Helicase_C"/>
    <property type="match status" value="1"/>
</dbReference>
<dbReference type="Gene3D" id="4.10.860.10">
    <property type="entry name" value="UVR domain"/>
    <property type="match status" value="1"/>
</dbReference>
<dbReference type="InterPro" id="IPR027417">
    <property type="entry name" value="P-loop_NTPase"/>
</dbReference>
<dbReference type="SUPFAM" id="SSF46600">
    <property type="entry name" value="C-terminal UvrC-binding domain of UvrB"/>
    <property type="match status" value="1"/>
</dbReference>
<dbReference type="EMBL" id="JBHSAJ010000184">
    <property type="protein sequence ID" value="MFC3938625.1"/>
    <property type="molecule type" value="Genomic_DNA"/>
</dbReference>
<evidence type="ECO:0000256" key="3">
    <source>
        <dbReference type="ARBA" id="ARBA00022490"/>
    </source>
</evidence>
<comment type="subunit">
    <text evidence="11 13 14">Forms a heterotetramer with UvrA during the search for lesions. Interacts with UvrC in an incision complex.</text>
</comment>
<feature type="short sequence motif" description="Beta-hairpin" evidence="13">
    <location>
        <begin position="111"/>
        <end position="134"/>
    </location>
</feature>
<keyword evidence="4 13" id="KW-0547">Nucleotide-binding</keyword>
<dbReference type="InterPro" id="IPR001650">
    <property type="entry name" value="Helicase_C-like"/>
</dbReference>
<dbReference type="PROSITE" id="PS50151">
    <property type="entry name" value="UVR"/>
    <property type="match status" value="1"/>
</dbReference>
<dbReference type="Pfam" id="PF17757">
    <property type="entry name" value="UvrB_inter"/>
    <property type="match status" value="1"/>
</dbReference>
<dbReference type="InterPro" id="IPR041471">
    <property type="entry name" value="UvrB_inter"/>
</dbReference>
<feature type="binding site" evidence="13">
    <location>
        <begin position="58"/>
        <end position="65"/>
    </location>
    <ligand>
        <name>ATP</name>
        <dbReference type="ChEBI" id="CHEBI:30616"/>
    </ligand>
</feature>
<evidence type="ECO:0000256" key="5">
    <source>
        <dbReference type="ARBA" id="ARBA00022763"/>
    </source>
</evidence>
<keyword evidence="6 13" id="KW-0228">DNA excision</keyword>
<dbReference type="InterPro" id="IPR006935">
    <property type="entry name" value="Helicase/UvrB_N"/>
</dbReference>
<sequence>MPDLTEVITEKQDGEFVHFPNSPFELFQPYPPAGDQPEAINKLVEGLNDGETFQTLLGVTGSGKTFTMANVIARMGRPAIIFAPNKTLAAQLYSEFREFFPKNAVEYFVSYYDYYQPEAYVPQRDLFIEKDSAINEHIEQMRLSCTKSLMERTDVVIVATVSAIYGIGEPESYHRMVMTLRTGDKLGQRDVIAQLIRMQYQRNEADFSRGKFRVRGDTIDVFPAEHSELAVRIELFDDEIESLQLFDPLTGRVKQKIPRFTVYPSSHYVTPRDKVLAAVETIKMELSDRLKQLLADGKLVEAQRLEQRTRFDLEMLSEVGHCKGIENYTRHLSGAAPGDPPSTLTDYMPKNALMFLDESHQMIGQLNAMYSGDRSRKTTLVEYGFRLPSALDNRPLKFEEFEQRMRQVIFVTATPADYERTHSGQIVDQVVRPTGLVDPEVEVRPATHQVDDVLQEIRIRVEKHERVLITTLTKRMAEQLTDYLTDNGVKVRYLHSDVDTVERVEIIRDLRLGAFDVLVGINLLREGLDIPEVSLVAILDADKEGFLRAERSLIQTIGRAARNLNGRAILYADRITDSMKKAMGETERRRIKQIAHNEAHGITPRSIVKRVRDLIDGVYSEKAGKDAERLEQEALQRAKVEDMSEKDVAREIKRLEKLMLEHARNLEFEQAARVRDQLTRLKDQAFGAHGNDSVAL</sequence>
<dbReference type="InterPro" id="IPR004807">
    <property type="entry name" value="UvrB"/>
</dbReference>
<comment type="similarity">
    <text evidence="2 13 14">Belongs to the UvrB family.</text>
</comment>
<accession>A0ABV8DJB0</accession>
<comment type="caution">
    <text evidence="18">The sequence shown here is derived from an EMBL/GenBank/DDBJ whole genome shotgun (WGS) entry which is preliminary data.</text>
</comment>
<keyword evidence="3 13" id="KW-0963">Cytoplasm</keyword>
<protein>
    <recommendedName>
        <fullName evidence="12 13">UvrABC system protein B</fullName>
        <shortName evidence="13">Protein UvrB</shortName>
    </recommendedName>
    <alternativeName>
        <fullName evidence="13">Excinuclease ABC subunit B</fullName>
    </alternativeName>
</protein>
<dbReference type="CDD" id="cd18790">
    <property type="entry name" value="SF2_C_UvrB"/>
    <property type="match status" value="1"/>
</dbReference>
<evidence type="ECO:0000256" key="10">
    <source>
        <dbReference type="ARBA" id="ARBA00023236"/>
    </source>
</evidence>
<evidence type="ECO:0000313" key="19">
    <source>
        <dbReference type="Proteomes" id="UP001595693"/>
    </source>
</evidence>
<keyword evidence="9 13" id="KW-0234">DNA repair</keyword>
<dbReference type="InterPro" id="IPR001943">
    <property type="entry name" value="UVR_dom"/>
</dbReference>
<name>A0ABV8DJB0_9BURK</name>
<dbReference type="GO" id="GO:0016787">
    <property type="term" value="F:hydrolase activity"/>
    <property type="evidence" value="ECO:0007669"/>
    <property type="project" value="UniProtKB-KW"/>
</dbReference>
<keyword evidence="5 13" id="KW-0227">DNA damage</keyword>
<evidence type="ECO:0000313" key="18">
    <source>
        <dbReference type="EMBL" id="MFC3938625.1"/>
    </source>
</evidence>
<keyword evidence="18" id="KW-0378">Hydrolase</keyword>
<evidence type="ECO:0000256" key="8">
    <source>
        <dbReference type="ARBA" id="ARBA00022881"/>
    </source>
</evidence>
<keyword evidence="10 13" id="KW-0742">SOS response</keyword>
<dbReference type="Pfam" id="PF12344">
    <property type="entry name" value="UvrB"/>
    <property type="match status" value="1"/>
</dbReference>
<dbReference type="InterPro" id="IPR014001">
    <property type="entry name" value="Helicase_ATP-bd"/>
</dbReference>